<dbReference type="SUPFAM" id="SSF54695">
    <property type="entry name" value="POZ domain"/>
    <property type="match status" value="1"/>
</dbReference>
<accession>A0AAN8MYT3</accession>
<dbReference type="InterPro" id="IPR011333">
    <property type="entry name" value="SKP1/BTB/POZ_sf"/>
</dbReference>
<dbReference type="AlphaFoldDB" id="A0AAN8MYT3"/>
<dbReference type="Gene3D" id="3.30.710.10">
    <property type="entry name" value="Potassium Channel Kv1.1, Chain A"/>
    <property type="match status" value="1"/>
</dbReference>
<sequence>MSLRRKTRPGDELYAIPSDLVSDDTIDHQSDYQGGPARKVRVLQEGARIAKYVPHSSGDKVLRRSKRPWLVDVVPRYEAHDVIRAPNQILTAGSQKFNVIRLYDNREFSDITIVTRLQGRKFLLHKNIIALTSDYLRDLCSEKPDLQHFRSDGAPEDIFSAIIKWQYGHELKEFSIAAIEVFSDIYKACDKLAIPGLKADILNIVASWCEKGSACWLTSRQGEDFLKFFLEICQFSKVGDLKKLTQCAKVIVVHWEIDQKFFEPGGTETVSGVPVNDMFKAAYIGAMRETMGHRPCYLK</sequence>
<dbReference type="Pfam" id="PF00651">
    <property type="entry name" value="BTB"/>
    <property type="match status" value="1"/>
</dbReference>
<dbReference type="CDD" id="cd18186">
    <property type="entry name" value="BTB_POZ_ZBTB_KLHL-like"/>
    <property type="match status" value="1"/>
</dbReference>
<comment type="caution">
    <text evidence="2">The sequence shown here is derived from an EMBL/GenBank/DDBJ whole genome shotgun (WGS) entry which is preliminary data.</text>
</comment>
<protein>
    <recommendedName>
        <fullName evidence="1">BTB domain-containing protein</fullName>
    </recommendedName>
</protein>
<organism evidence="2 3">
    <name type="scientific">Orbilia javanica</name>
    <dbReference type="NCBI Taxonomy" id="47235"/>
    <lineage>
        <taxon>Eukaryota</taxon>
        <taxon>Fungi</taxon>
        <taxon>Dikarya</taxon>
        <taxon>Ascomycota</taxon>
        <taxon>Pezizomycotina</taxon>
        <taxon>Orbiliomycetes</taxon>
        <taxon>Orbiliales</taxon>
        <taxon>Orbiliaceae</taxon>
        <taxon>Orbilia</taxon>
    </lineage>
</organism>
<feature type="domain" description="BTB" evidence="1">
    <location>
        <begin position="109"/>
        <end position="175"/>
    </location>
</feature>
<dbReference type="InterPro" id="IPR000210">
    <property type="entry name" value="BTB/POZ_dom"/>
</dbReference>
<evidence type="ECO:0000313" key="3">
    <source>
        <dbReference type="Proteomes" id="UP001313282"/>
    </source>
</evidence>
<dbReference type="EMBL" id="JAVHNR010000003">
    <property type="protein sequence ID" value="KAK6347512.1"/>
    <property type="molecule type" value="Genomic_DNA"/>
</dbReference>
<gene>
    <name evidence="2" type="ORF">TWF718_005353</name>
</gene>
<proteinExistence type="predicted"/>
<dbReference type="PROSITE" id="PS50097">
    <property type="entry name" value="BTB"/>
    <property type="match status" value="1"/>
</dbReference>
<reference evidence="2 3" key="1">
    <citation type="submission" date="2019-10" db="EMBL/GenBank/DDBJ databases">
        <authorList>
            <person name="Palmer J.M."/>
        </authorList>
    </citation>
    <scope>NUCLEOTIDE SEQUENCE [LARGE SCALE GENOMIC DNA]</scope>
    <source>
        <strain evidence="2 3">TWF718</strain>
    </source>
</reference>
<dbReference type="Proteomes" id="UP001313282">
    <property type="component" value="Unassembled WGS sequence"/>
</dbReference>
<evidence type="ECO:0000313" key="2">
    <source>
        <dbReference type="EMBL" id="KAK6347512.1"/>
    </source>
</evidence>
<name>A0AAN8MYT3_9PEZI</name>
<evidence type="ECO:0000259" key="1">
    <source>
        <dbReference type="PROSITE" id="PS50097"/>
    </source>
</evidence>
<keyword evidence="3" id="KW-1185">Reference proteome</keyword>